<sequence>MADSSSAAGSTSAGASTSPGVGGTRPAVDTPPGVVPTPTPTDMIGVLQALATLIRQQPAGERQSTKALQSFVHRMGRFSGREISRYLREYHNEMELVHASDAEMVAEFELVAEPELRDRVHEIVRRYSVTTGGWSEFERAMREEYLEDDTERVTRRTFLDWIEQQLGRVMGLSELMAEGGITTDWLRVDDAVSVLAKQRRSVGVHYVVPPVPTRVVEPQVAFQPRVIPQVPLMAPPLVPAALPVPQMHVAVPQQPAAVPAFRPAQVPAPAAPAPAPAPAPRAQRQRGGQDHQNAIDELTIQLQDLRVEMARLQALVPAAPVRP</sequence>
<gene>
    <name evidence="2" type="ORF">R1sor_026421</name>
</gene>
<feature type="region of interest" description="Disordered" evidence="1">
    <location>
        <begin position="266"/>
        <end position="291"/>
    </location>
</feature>
<feature type="compositionally biased region" description="Low complexity" evidence="1">
    <location>
        <begin position="1"/>
        <end position="32"/>
    </location>
</feature>
<reference evidence="2 3" key="1">
    <citation type="submission" date="2024-09" db="EMBL/GenBank/DDBJ databases">
        <title>Chromosome-scale assembly of Riccia sorocarpa.</title>
        <authorList>
            <person name="Paukszto L."/>
        </authorList>
    </citation>
    <scope>NUCLEOTIDE SEQUENCE [LARGE SCALE GENOMIC DNA]</scope>
    <source>
        <strain evidence="2">LP-2024</strain>
        <tissue evidence="2">Aerial parts of the thallus</tissue>
    </source>
</reference>
<organism evidence="2 3">
    <name type="scientific">Riccia sorocarpa</name>
    <dbReference type="NCBI Taxonomy" id="122646"/>
    <lineage>
        <taxon>Eukaryota</taxon>
        <taxon>Viridiplantae</taxon>
        <taxon>Streptophyta</taxon>
        <taxon>Embryophyta</taxon>
        <taxon>Marchantiophyta</taxon>
        <taxon>Marchantiopsida</taxon>
        <taxon>Marchantiidae</taxon>
        <taxon>Marchantiales</taxon>
        <taxon>Ricciaceae</taxon>
        <taxon>Riccia</taxon>
    </lineage>
</organism>
<feature type="region of interest" description="Disordered" evidence="1">
    <location>
        <begin position="1"/>
        <end position="41"/>
    </location>
</feature>
<accession>A0ABD3GBC6</accession>
<evidence type="ECO:0000313" key="2">
    <source>
        <dbReference type="EMBL" id="KAL3676473.1"/>
    </source>
</evidence>
<proteinExistence type="predicted"/>
<protein>
    <submittedName>
        <fullName evidence="2">Uncharacterized protein</fullName>
    </submittedName>
</protein>
<dbReference type="AlphaFoldDB" id="A0ABD3GBC6"/>
<keyword evidence="3" id="KW-1185">Reference proteome</keyword>
<dbReference type="Proteomes" id="UP001633002">
    <property type="component" value="Unassembled WGS sequence"/>
</dbReference>
<comment type="caution">
    <text evidence="2">The sequence shown here is derived from an EMBL/GenBank/DDBJ whole genome shotgun (WGS) entry which is preliminary data.</text>
</comment>
<evidence type="ECO:0000256" key="1">
    <source>
        <dbReference type="SAM" id="MobiDB-lite"/>
    </source>
</evidence>
<evidence type="ECO:0000313" key="3">
    <source>
        <dbReference type="Proteomes" id="UP001633002"/>
    </source>
</evidence>
<feature type="compositionally biased region" description="Pro residues" evidence="1">
    <location>
        <begin position="269"/>
        <end position="279"/>
    </location>
</feature>
<name>A0ABD3GBC6_9MARC</name>
<dbReference type="EMBL" id="JBJQOH010000008">
    <property type="protein sequence ID" value="KAL3676473.1"/>
    <property type="molecule type" value="Genomic_DNA"/>
</dbReference>